<protein>
    <submittedName>
        <fullName evidence="2">Heme NO-binding domain-containing protein</fullName>
    </submittedName>
</protein>
<dbReference type="AlphaFoldDB" id="A0A8G1EBY4"/>
<name>A0A8G1EBY4_9RHOB</name>
<feature type="domain" description="Heme NO-binding" evidence="1">
    <location>
        <begin position="2"/>
        <end position="156"/>
    </location>
</feature>
<dbReference type="PANTHER" id="PTHR45655">
    <property type="entry name" value="GUANYLATE CYCLASE SOLUBLE SUBUNIT BETA-2"/>
    <property type="match status" value="1"/>
</dbReference>
<dbReference type="InterPro" id="IPR038158">
    <property type="entry name" value="H-NOX_domain_sf"/>
</dbReference>
<keyword evidence="3" id="KW-1185">Reference proteome</keyword>
<dbReference type="EMBL" id="CP069370">
    <property type="protein sequence ID" value="QYZ68518.1"/>
    <property type="molecule type" value="Genomic_DNA"/>
</dbReference>
<evidence type="ECO:0000313" key="3">
    <source>
        <dbReference type="Proteomes" id="UP000826300"/>
    </source>
</evidence>
<organism evidence="2 3">
    <name type="scientific">Neotabrizicola shimadae</name>
    <dbReference type="NCBI Taxonomy" id="2807096"/>
    <lineage>
        <taxon>Bacteria</taxon>
        <taxon>Pseudomonadati</taxon>
        <taxon>Pseudomonadota</taxon>
        <taxon>Alphaproteobacteria</taxon>
        <taxon>Rhodobacterales</taxon>
        <taxon>Paracoccaceae</taxon>
        <taxon>Neotabrizicola</taxon>
    </lineage>
</organism>
<dbReference type="InterPro" id="IPR011644">
    <property type="entry name" value="Heme_NO-bd"/>
</dbReference>
<dbReference type="SUPFAM" id="SSF111126">
    <property type="entry name" value="Ligand-binding domain in the NO signalling and Golgi transport"/>
    <property type="match status" value="1"/>
</dbReference>
<dbReference type="RefSeq" id="WP_220660741.1">
    <property type="nucleotide sequence ID" value="NZ_CP069370.1"/>
</dbReference>
<dbReference type="PANTHER" id="PTHR45655:SF13">
    <property type="entry name" value="SOLUBLE GUANYLATE CYCLASE GCY-32-RELATED"/>
    <property type="match status" value="1"/>
</dbReference>
<gene>
    <name evidence="2" type="ORF">JO391_12070</name>
</gene>
<evidence type="ECO:0000259" key="1">
    <source>
        <dbReference type="Pfam" id="PF07700"/>
    </source>
</evidence>
<dbReference type="Proteomes" id="UP000826300">
    <property type="component" value="Chromosome"/>
</dbReference>
<accession>A0A8G1EBY4</accession>
<dbReference type="Gene3D" id="3.90.1520.10">
    <property type="entry name" value="H-NOX domain"/>
    <property type="match status" value="1"/>
</dbReference>
<proteinExistence type="predicted"/>
<dbReference type="InterPro" id="IPR024096">
    <property type="entry name" value="NO_sig/Golgi_transp_ligand-bd"/>
</dbReference>
<dbReference type="GO" id="GO:0020037">
    <property type="term" value="F:heme binding"/>
    <property type="evidence" value="ECO:0007669"/>
    <property type="project" value="InterPro"/>
</dbReference>
<dbReference type="Pfam" id="PF07700">
    <property type="entry name" value="HNOB"/>
    <property type="match status" value="1"/>
</dbReference>
<evidence type="ECO:0000313" key="2">
    <source>
        <dbReference type="EMBL" id="QYZ68518.1"/>
    </source>
</evidence>
<reference evidence="2" key="1">
    <citation type="submission" date="2021-02" db="EMBL/GenBank/DDBJ databases">
        <title>Rhodobacter shimadae sp. nov., an aerobic anoxygenic phototrophic bacterium isolated from a hot spring.</title>
        <authorList>
            <person name="Muramatsu S."/>
            <person name="Haruta S."/>
            <person name="Hirose S."/>
            <person name="Hanada S."/>
        </authorList>
    </citation>
    <scope>NUCLEOTIDE SEQUENCE</scope>
    <source>
        <strain evidence="2">N10</strain>
    </source>
</reference>
<dbReference type="KEGG" id="nsm:JO391_12070"/>
<sequence>MHGLINRAIQSFLADTYGAEVWAVIAREAQVPVGGFEAMLSYDVAMTGDMLDAAESVLGRPREGILEDLGTYLVSHPNREGLRRLLRFGGVTFLDFLHSLEDLPDRARLALPDLELPDMLLTDAGGDRFMLTCHSPFAGAGYIALGLLRAMADDYGALVLLDHLGTGSDGEVLAIHLLERRFAVGRRFNLAAEA</sequence>